<evidence type="ECO:0000256" key="6">
    <source>
        <dbReference type="ARBA" id="ARBA00022840"/>
    </source>
</evidence>
<protein>
    <submittedName>
        <fullName evidence="10">ABC transporter ATP-binding protein</fullName>
        <ecNumber evidence="10">3.6.3.17</ecNumber>
    </submittedName>
</protein>
<keyword evidence="7" id="KW-1278">Translocase</keyword>
<dbReference type="Pfam" id="PF00005">
    <property type="entry name" value="ABC_tran"/>
    <property type="match status" value="2"/>
</dbReference>
<proteinExistence type="predicted"/>
<dbReference type="GO" id="GO:0005886">
    <property type="term" value="C:plasma membrane"/>
    <property type="evidence" value="ECO:0007669"/>
    <property type="project" value="UniProtKB-SubCell"/>
</dbReference>
<evidence type="ECO:0000259" key="9">
    <source>
        <dbReference type="PROSITE" id="PS50893"/>
    </source>
</evidence>
<dbReference type="EC" id="3.6.3.17" evidence="10"/>
<evidence type="ECO:0000256" key="5">
    <source>
        <dbReference type="ARBA" id="ARBA00022741"/>
    </source>
</evidence>
<name>A0AAU9VGM5_9FIRM</name>
<dbReference type="EMBL" id="OW659496">
    <property type="protein sequence ID" value="CAH2763716.1"/>
    <property type="molecule type" value="Genomic_DNA"/>
</dbReference>
<dbReference type="SMART" id="SM00382">
    <property type="entry name" value="AAA"/>
    <property type="match status" value="1"/>
</dbReference>
<dbReference type="CDD" id="cd03216">
    <property type="entry name" value="ABC_Carb_Monos_I"/>
    <property type="match status" value="1"/>
</dbReference>
<keyword evidence="10" id="KW-0378">Hydrolase</keyword>
<keyword evidence="5" id="KW-0547">Nucleotide-binding</keyword>
<evidence type="ECO:0000313" key="13">
    <source>
        <dbReference type="Proteomes" id="UP001154111"/>
    </source>
</evidence>
<feature type="domain" description="ABC transporter" evidence="9">
    <location>
        <begin position="5"/>
        <end position="242"/>
    </location>
</feature>
<evidence type="ECO:0000256" key="8">
    <source>
        <dbReference type="ARBA" id="ARBA00023136"/>
    </source>
</evidence>
<dbReference type="InterPro" id="IPR003593">
    <property type="entry name" value="AAA+_ATPase"/>
</dbReference>
<dbReference type="InterPro" id="IPR003439">
    <property type="entry name" value="ABC_transporter-like_ATP-bd"/>
</dbReference>
<dbReference type="CDD" id="cd03215">
    <property type="entry name" value="ABC_Carb_Monos_II"/>
    <property type="match status" value="1"/>
</dbReference>
<dbReference type="PROSITE" id="PS50893">
    <property type="entry name" value="ABC_TRANSPORTER_2"/>
    <property type="match status" value="2"/>
</dbReference>
<dbReference type="InterPro" id="IPR027417">
    <property type="entry name" value="P-loop_NTPase"/>
</dbReference>
<feature type="domain" description="ABC transporter" evidence="9">
    <location>
        <begin position="259"/>
        <end position="503"/>
    </location>
</feature>
<dbReference type="GO" id="GO:0016887">
    <property type="term" value="F:ATP hydrolysis activity"/>
    <property type="evidence" value="ECO:0007669"/>
    <property type="project" value="InterPro"/>
</dbReference>
<organism evidence="10 13">
    <name type="scientific">Erysipelothrix amsterdamensis</name>
    <dbReference type="NCBI Taxonomy" id="2929157"/>
    <lineage>
        <taxon>Bacteria</taxon>
        <taxon>Bacillati</taxon>
        <taxon>Bacillota</taxon>
        <taxon>Erysipelotrichia</taxon>
        <taxon>Erysipelotrichales</taxon>
        <taxon>Erysipelotrichaceae</taxon>
        <taxon>Erysipelothrix</taxon>
    </lineage>
</organism>
<dbReference type="InterPro" id="IPR050107">
    <property type="entry name" value="ABC_carbohydrate_import_ATPase"/>
</dbReference>
<gene>
    <name evidence="10" type="primary">mglA_1</name>
    <name evidence="11" type="synonym">mglA_2</name>
    <name evidence="10" type="ORF">ERYAMS2_00048</name>
    <name evidence="11" type="ORF">ERYAMS_01606</name>
</gene>
<keyword evidence="12" id="KW-1185">Reference proteome</keyword>
<sequence length="517" mass="57374">MQELLNVENVLKVYPNGVVANKDVNLKLMTNEIHALIGENGAGKSTLMKILFGMERPDSGTITLNGEAVTIENSKKAIDLGIGMVHQHFMLVESLTIAENIVLGDEPTRGKLFLDEKEMLSLAREYNEKYQFNIDITKKVQDVSVGVKQKTEILKALVRGAKILILDEPTAVLTPQETTELFQQLKMLKKQGHTIVFISHKLNEIIELCDRVTIMRHGRTVVSKNICDTSVEDISRNMVGRDVVLKIEKKPMERGDVCLSARNLVAINDIGKRVVDHVSLDVYAGQILGVAGVEGNGQSELSDILSGMTTMQEGSFTVNGKEPENYTPKAIRDCGLSIISEDRLKTGTAPHMSIVDNMFTNRIESFTKKGNIILDRHKMNHHAQKLVKEFEIVTDSINRSILMLSGGNMQKVVAARELLNESKVIIANQPTRGIDAGASELLRRKIIELRDQGKAIILISADLNEILELSDSVAVMYSGKLNAYFEDTKTLTEEELGYYMLGVKTQQNHGGKNYAES</sequence>
<evidence type="ECO:0000256" key="2">
    <source>
        <dbReference type="ARBA" id="ARBA00022448"/>
    </source>
</evidence>
<dbReference type="PANTHER" id="PTHR43790">
    <property type="entry name" value="CARBOHYDRATE TRANSPORT ATP-BINDING PROTEIN MG119-RELATED"/>
    <property type="match status" value="1"/>
</dbReference>
<accession>A0AAU9VGM5</accession>
<comment type="subcellular location">
    <subcellularLocation>
        <location evidence="1">Cell membrane</location>
        <topology evidence="1">Peripheral membrane protein</topology>
    </subcellularLocation>
</comment>
<keyword evidence="4" id="KW-0677">Repeat</keyword>
<dbReference type="AlphaFoldDB" id="A0AAU9VGM5"/>
<evidence type="ECO:0000256" key="4">
    <source>
        <dbReference type="ARBA" id="ARBA00022737"/>
    </source>
</evidence>
<evidence type="ECO:0000256" key="3">
    <source>
        <dbReference type="ARBA" id="ARBA00022475"/>
    </source>
</evidence>
<dbReference type="FunFam" id="3.40.50.300:FF:000127">
    <property type="entry name" value="Ribose import ATP-binding protein RbsA"/>
    <property type="match status" value="1"/>
</dbReference>
<dbReference type="RefSeq" id="WP_254006914.1">
    <property type="nucleotide sequence ID" value="NZ_OW659477.1"/>
</dbReference>
<evidence type="ECO:0000256" key="7">
    <source>
        <dbReference type="ARBA" id="ARBA00022967"/>
    </source>
</evidence>
<keyword evidence="2" id="KW-0813">Transport</keyword>
<dbReference type="SUPFAM" id="SSF52540">
    <property type="entry name" value="P-loop containing nucleoside triphosphate hydrolases"/>
    <property type="match status" value="2"/>
</dbReference>
<evidence type="ECO:0000313" key="11">
    <source>
        <dbReference type="EMBL" id="CAH2763716.1"/>
    </source>
</evidence>
<evidence type="ECO:0000256" key="1">
    <source>
        <dbReference type="ARBA" id="ARBA00004202"/>
    </source>
</evidence>
<dbReference type="Proteomes" id="UP001154111">
    <property type="component" value="Chromosome"/>
</dbReference>
<dbReference type="Gene3D" id="3.40.50.300">
    <property type="entry name" value="P-loop containing nucleotide triphosphate hydrolases"/>
    <property type="match status" value="2"/>
</dbReference>
<keyword evidence="6 10" id="KW-0067">ATP-binding</keyword>
<reference evidence="10" key="1">
    <citation type="submission" date="2022-04" db="EMBL/GenBank/DDBJ databases">
        <authorList>
            <person name="Forde T."/>
        </authorList>
    </citation>
    <scope>NUCLEOTIDE SEQUENCE</scope>
    <source>
        <strain evidence="10">A18Y016a</strain>
        <strain evidence="11">A18Y020d</strain>
    </source>
</reference>
<keyword evidence="8" id="KW-0472">Membrane</keyword>
<dbReference type="GO" id="GO:0005524">
    <property type="term" value="F:ATP binding"/>
    <property type="evidence" value="ECO:0007669"/>
    <property type="project" value="UniProtKB-KW"/>
</dbReference>
<dbReference type="EMBL" id="OW659477">
    <property type="protein sequence ID" value="CAH2760425.1"/>
    <property type="molecule type" value="Genomic_DNA"/>
</dbReference>
<evidence type="ECO:0000313" key="12">
    <source>
        <dbReference type="Proteomes" id="UP001154095"/>
    </source>
</evidence>
<dbReference type="Proteomes" id="UP001154095">
    <property type="component" value="Chromosome"/>
</dbReference>
<keyword evidence="3" id="KW-1003">Cell membrane</keyword>
<evidence type="ECO:0000313" key="10">
    <source>
        <dbReference type="EMBL" id="CAH2760425.1"/>
    </source>
</evidence>
<dbReference type="PANTHER" id="PTHR43790:SF4">
    <property type="entry name" value="GUANOSINE IMPORT ATP-BINDING PROTEIN NUPO"/>
    <property type="match status" value="1"/>
</dbReference>